<dbReference type="Gene3D" id="3.40.1520.10">
    <property type="entry name" value="Ta1353-like"/>
    <property type="match status" value="1"/>
</dbReference>
<dbReference type="InterPro" id="IPR007153">
    <property type="entry name" value="Adenosine_kinase"/>
</dbReference>
<dbReference type="EMBL" id="PFFQ01000037">
    <property type="protein sequence ID" value="PIW16606.1"/>
    <property type="molecule type" value="Genomic_DNA"/>
</dbReference>
<gene>
    <name evidence="1" type="ORF">COW36_12630</name>
</gene>
<sequence>MAVELKAVRIEKPEDVNLIIGQSHFIKTLENLYEACMNTSPHIRFGVAFAEASGACLIRSDGNDAELKDVAVKNLLKLGASHCFIVTMREAYPINLLNTIKLIPEVCTIYAASANPLQAIVAETEQGRGVIGVIDGFPPRGVEATSDAEARIRYLKNLGYKR</sequence>
<name>A0A2M7G3Z9_9BACT</name>
<dbReference type="InterPro" id="IPR036902">
    <property type="entry name" value="Ta1353-like_sf"/>
</dbReference>
<evidence type="ECO:0000313" key="1">
    <source>
        <dbReference type="EMBL" id="PIW16606.1"/>
    </source>
</evidence>
<evidence type="ECO:0008006" key="3">
    <source>
        <dbReference type="Google" id="ProtNLM"/>
    </source>
</evidence>
<accession>A0A2M7G3Z9</accession>
<comment type="caution">
    <text evidence="1">The sequence shown here is derived from an EMBL/GenBank/DDBJ whole genome shotgun (WGS) entry which is preliminary data.</text>
</comment>
<dbReference type="PANTHER" id="PTHR36155">
    <property type="entry name" value="BLL5354 PROTEIN"/>
    <property type="match status" value="1"/>
</dbReference>
<dbReference type="Pfam" id="PF04008">
    <property type="entry name" value="Adenosine_kin"/>
    <property type="match status" value="1"/>
</dbReference>
<organism evidence="1 2">
    <name type="scientific">bacterium (Candidatus Blackallbacteria) CG17_big_fil_post_rev_8_21_14_2_50_48_46</name>
    <dbReference type="NCBI Taxonomy" id="2014261"/>
    <lineage>
        <taxon>Bacteria</taxon>
        <taxon>Candidatus Blackallbacteria</taxon>
    </lineage>
</organism>
<evidence type="ECO:0000313" key="2">
    <source>
        <dbReference type="Proteomes" id="UP000231019"/>
    </source>
</evidence>
<dbReference type="PANTHER" id="PTHR36155:SF1">
    <property type="entry name" value="BLL5354 PROTEIN"/>
    <property type="match status" value="1"/>
</dbReference>
<reference evidence="1 2" key="1">
    <citation type="submission" date="2017-09" db="EMBL/GenBank/DDBJ databases">
        <title>Depth-based differentiation of microbial function through sediment-hosted aquifers and enrichment of novel symbionts in the deep terrestrial subsurface.</title>
        <authorList>
            <person name="Probst A.J."/>
            <person name="Ladd B."/>
            <person name="Jarett J.K."/>
            <person name="Geller-Mcgrath D.E."/>
            <person name="Sieber C.M."/>
            <person name="Emerson J.B."/>
            <person name="Anantharaman K."/>
            <person name="Thomas B.C."/>
            <person name="Malmstrom R."/>
            <person name="Stieglmeier M."/>
            <person name="Klingl A."/>
            <person name="Woyke T."/>
            <person name="Ryan C.M."/>
            <person name="Banfield J.F."/>
        </authorList>
    </citation>
    <scope>NUCLEOTIDE SEQUENCE [LARGE SCALE GENOMIC DNA]</scope>
    <source>
        <strain evidence="1">CG17_big_fil_post_rev_8_21_14_2_50_48_46</strain>
    </source>
</reference>
<dbReference type="SUPFAM" id="SSF103165">
    <property type="entry name" value="Ta1353-like"/>
    <property type="match status" value="1"/>
</dbReference>
<protein>
    <recommendedName>
        <fullName evidence="3">Adenosine monophosphate-protein transferase</fullName>
    </recommendedName>
</protein>
<proteinExistence type="predicted"/>
<dbReference type="AlphaFoldDB" id="A0A2M7G3Z9"/>
<dbReference type="Proteomes" id="UP000231019">
    <property type="component" value="Unassembled WGS sequence"/>
</dbReference>